<keyword evidence="3" id="KW-1185">Reference proteome</keyword>
<protein>
    <submittedName>
        <fullName evidence="2">Ferritin-like domain-containing protein</fullName>
    </submittedName>
</protein>
<organism evidence="2 3">
    <name type="scientific">Halobium palmae</name>
    <dbReference type="NCBI Taxonomy" id="1776492"/>
    <lineage>
        <taxon>Archaea</taxon>
        <taxon>Methanobacteriati</taxon>
        <taxon>Methanobacteriota</taxon>
        <taxon>Stenosarchaea group</taxon>
        <taxon>Halobacteria</taxon>
        <taxon>Halobacteriales</taxon>
        <taxon>Haloferacaceae</taxon>
        <taxon>Halobium</taxon>
    </lineage>
</organism>
<evidence type="ECO:0000313" key="3">
    <source>
        <dbReference type="Proteomes" id="UP001596328"/>
    </source>
</evidence>
<evidence type="ECO:0000313" key="2">
    <source>
        <dbReference type="EMBL" id="MFC6726600.1"/>
    </source>
</evidence>
<dbReference type="Proteomes" id="UP001596328">
    <property type="component" value="Unassembled WGS sequence"/>
</dbReference>
<dbReference type="EMBL" id="JBHSWU010001248">
    <property type="protein sequence ID" value="MFC6726600.1"/>
    <property type="molecule type" value="Genomic_DNA"/>
</dbReference>
<dbReference type="Pfam" id="PF23951">
    <property type="entry name" value="DUF7282"/>
    <property type="match status" value="1"/>
</dbReference>
<dbReference type="InterPro" id="IPR055706">
    <property type="entry name" value="Slg1/2_DUF7282"/>
</dbReference>
<feature type="domain" description="DUF7282" evidence="1">
    <location>
        <begin position="79"/>
        <end position="202"/>
    </location>
</feature>
<accession>A0ABD5S4V4</accession>
<proteinExistence type="predicted"/>
<feature type="non-terminal residue" evidence="2">
    <location>
        <position position="1"/>
    </location>
</feature>
<gene>
    <name evidence="2" type="ORF">ACFQE1_19970</name>
</gene>
<dbReference type="AlphaFoldDB" id="A0ABD5S4V4"/>
<comment type="caution">
    <text evidence="2">The sequence shown here is derived from an EMBL/GenBank/DDBJ whole genome shotgun (WGS) entry which is preliminary data.</text>
</comment>
<sequence length="204" mass="21676">GDASKLQVTPAALGIHSIEARHASFLRTLKRQRPWGWSQPPERNIDEYAIDDPMSMEEVKQIASQYIVTADDEEPSMPSAMFADQTSDGSSVTVASASLPEGGFVAIHDSSLLDGNVLGSVVGVSEKLDAGTHSDVMVHLYADVPGQDFGGQSSLEEDQTLIAMPHYDTNGNGTYDFVSSGGEADGPYTKDGQPVVADAMITVE</sequence>
<name>A0ABD5S4V4_9EURY</name>
<evidence type="ECO:0000259" key="1">
    <source>
        <dbReference type="Pfam" id="PF23951"/>
    </source>
</evidence>
<reference evidence="2 3" key="1">
    <citation type="journal article" date="2019" name="Int. J. Syst. Evol. Microbiol.">
        <title>The Global Catalogue of Microorganisms (GCM) 10K type strain sequencing project: providing services to taxonomists for standard genome sequencing and annotation.</title>
        <authorList>
            <consortium name="The Broad Institute Genomics Platform"/>
            <consortium name="The Broad Institute Genome Sequencing Center for Infectious Disease"/>
            <person name="Wu L."/>
            <person name="Ma J."/>
        </authorList>
    </citation>
    <scope>NUCLEOTIDE SEQUENCE [LARGE SCALE GENOMIC DNA]</scope>
    <source>
        <strain evidence="2 3">NBRC 111368</strain>
    </source>
</reference>